<dbReference type="Pfam" id="PF13649">
    <property type="entry name" value="Methyltransf_25"/>
    <property type="match status" value="1"/>
</dbReference>
<name>A0A1M5WLP5_9FIRM</name>
<dbReference type="OrthoDB" id="43862at2"/>
<organism evidence="3 4">
    <name type="scientific">Sporobacter termitidis DSM 10068</name>
    <dbReference type="NCBI Taxonomy" id="1123282"/>
    <lineage>
        <taxon>Bacteria</taxon>
        <taxon>Bacillati</taxon>
        <taxon>Bacillota</taxon>
        <taxon>Clostridia</taxon>
        <taxon>Eubacteriales</taxon>
        <taxon>Oscillospiraceae</taxon>
        <taxon>Sporobacter</taxon>
    </lineage>
</organism>
<keyword evidence="3" id="KW-0808">Transferase</keyword>
<feature type="domain" description="Methyltransferase" evidence="2">
    <location>
        <begin position="100"/>
        <end position="202"/>
    </location>
</feature>
<reference evidence="3 4" key="1">
    <citation type="submission" date="2016-11" db="EMBL/GenBank/DDBJ databases">
        <authorList>
            <person name="Jaros S."/>
            <person name="Januszkiewicz K."/>
            <person name="Wedrychowicz H."/>
        </authorList>
    </citation>
    <scope>NUCLEOTIDE SEQUENCE [LARGE SCALE GENOMIC DNA]</scope>
    <source>
        <strain evidence="3 4">DSM 10068</strain>
    </source>
</reference>
<protein>
    <submittedName>
        <fullName evidence="3">Methyltransferase domain-containing protein</fullName>
    </submittedName>
</protein>
<keyword evidence="1" id="KW-1133">Transmembrane helix</keyword>
<dbReference type="Proteomes" id="UP000183995">
    <property type="component" value="Unassembled WGS sequence"/>
</dbReference>
<feature type="transmembrane region" description="Helical" evidence="1">
    <location>
        <begin position="12"/>
        <end position="39"/>
    </location>
</feature>
<gene>
    <name evidence="3" type="ORF">SAMN02745823_01355</name>
</gene>
<proteinExistence type="predicted"/>
<dbReference type="Gene3D" id="3.40.50.150">
    <property type="entry name" value="Vaccinia Virus protein VP39"/>
    <property type="match status" value="1"/>
</dbReference>
<dbReference type="AlphaFoldDB" id="A0A1M5WLP5"/>
<dbReference type="InterPro" id="IPR041698">
    <property type="entry name" value="Methyltransf_25"/>
</dbReference>
<evidence type="ECO:0000259" key="2">
    <source>
        <dbReference type="Pfam" id="PF13649"/>
    </source>
</evidence>
<feature type="transmembrane region" description="Helical" evidence="1">
    <location>
        <begin position="45"/>
        <end position="64"/>
    </location>
</feature>
<keyword evidence="3" id="KW-0489">Methyltransferase</keyword>
<evidence type="ECO:0000256" key="1">
    <source>
        <dbReference type="SAM" id="Phobius"/>
    </source>
</evidence>
<dbReference type="STRING" id="1123282.SAMN02745823_01355"/>
<dbReference type="EMBL" id="FQXV01000003">
    <property type="protein sequence ID" value="SHH88475.1"/>
    <property type="molecule type" value="Genomic_DNA"/>
</dbReference>
<dbReference type="CDD" id="cd02440">
    <property type="entry name" value="AdoMet_MTases"/>
    <property type="match status" value="1"/>
</dbReference>
<keyword evidence="1" id="KW-0472">Membrane</keyword>
<sequence>MNDREKLDYANWIPVKLLMVSGTVGGILAVLFGLSFLIAGGAVLIVLRVLLAAAAVLFLGLFGYMAHARRLLSYEGGGVQGRILDNVLAYLHWNGEGLLLDIGCGSGAMAVKAAKKYPNARVTGMDYWGAAWDYARSQCEANARLEGVSDRTAFQKGDASKLEFPDAYFDAAVSNFVFHEVRSQPDKLALIREALRVVKPGGAFSFGDVFFSRTHYPDLEALIRELSGDVAELHFVDTRQNDFVPGFLKTPLVAGQMGLIYGLK</sequence>
<keyword evidence="4" id="KW-1185">Reference proteome</keyword>
<dbReference type="GO" id="GO:0032259">
    <property type="term" value="P:methylation"/>
    <property type="evidence" value="ECO:0007669"/>
    <property type="project" value="UniProtKB-KW"/>
</dbReference>
<dbReference type="InterPro" id="IPR029063">
    <property type="entry name" value="SAM-dependent_MTases_sf"/>
</dbReference>
<dbReference type="GO" id="GO:0008168">
    <property type="term" value="F:methyltransferase activity"/>
    <property type="evidence" value="ECO:0007669"/>
    <property type="project" value="UniProtKB-KW"/>
</dbReference>
<dbReference type="PANTHER" id="PTHR43591">
    <property type="entry name" value="METHYLTRANSFERASE"/>
    <property type="match status" value="1"/>
</dbReference>
<keyword evidence="1" id="KW-0812">Transmembrane</keyword>
<dbReference type="SUPFAM" id="SSF53335">
    <property type="entry name" value="S-adenosyl-L-methionine-dependent methyltransferases"/>
    <property type="match status" value="1"/>
</dbReference>
<evidence type="ECO:0000313" key="3">
    <source>
        <dbReference type="EMBL" id="SHH88475.1"/>
    </source>
</evidence>
<dbReference type="PANTHER" id="PTHR43591:SF24">
    <property type="entry name" value="2-METHOXY-6-POLYPRENYL-1,4-BENZOQUINOL METHYLASE, MITOCHONDRIAL"/>
    <property type="match status" value="1"/>
</dbReference>
<accession>A0A1M5WLP5</accession>
<dbReference type="RefSeq" id="WP_073076997.1">
    <property type="nucleotide sequence ID" value="NZ_FQXV01000003.1"/>
</dbReference>
<evidence type="ECO:0000313" key="4">
    <source>
        <dbReference type="Proteomes" id="UP000183995"/>
    </source>
</evidence>